<keyword evidence="1" id="KW-0812">Transmembrane</keyword>
<name>A0AAV3R038_LITER</name>
<sequence>MSGRDPWGGALEIAADEEDRSRNNLQQDYDKAALDETQQSWLLGPGEQKKKEYVDLGCLIVSKKVFKWSLGCILAAGLLTVIITLILKFAPRHHNDHAPPDNYTLALRKAC</sequence>
<evidence type="ECO:0000256" key="1">
    <source>
        <dbReference type="SAM" id="Phobius"/>
    </source>
</evidence>
<evidence type="ECO:0008006" key="4">
    <source>
        <dbReference type="Google" id="ProtNLM"/>
    </source>
</evidence>
<comment type="caution">
    <text evidence="2">The sequence shown here is derived from an EMBL/GenBank/DDBJ whole genome shotgun (WGS) entry which is preliminary data.</text>
</comment>
<evidence type="ECO:0000313" key="2">
    <source>
        <dbReference type="EMBL" id="GAA0168243.1"/>
    </source>
</evidence>
<gene>
    <name evidence="2" type="ORF">LIER_43815</name>
</gene>
<keyword evidence="3" id="KW-1185">Reference proteome</keyword>
<keyword evidence="1" id="KW-0472">Membrane</keyword>
<feature type="transmembrane region" description="Helical" evidence="1">
    <location>
        <begin position="65"/>
        <end position="87"/>
    </location>
</feature>
<organism evidence="2 3">
    <name type="scientific">Lithospermum erythrorhizon</name>
    <name type="common">Purple gromwell</name>
    <name type="synonym">Lithospermum officinale var. erythrorhizon</name>
    <dbReference type="NCBI Taxonomy" id="34254"/>
    <lineage>
        <taxon>Eukaryota</taxon>
        <taxon>Viridiplantae</taxon>
        <taxon>Streptophyta</taxon>
        <taxon>Embryophyta</taxon>
        <taxon>Tracheophyta</taxon>
        <taxon>Spermatophyta</taxon>
        <taxon>Magnoliopsida</taxon>
        <taxon>eudicotyledons</taxon>
        <taxon>Gunneridae</taxon>
        <taxon>Pentapetalae</taxon>
        <taxon>asterids</taxon>
        <taxon>lamiids</taxon>
        <taxon>Boraginales</taxon>
        <taxon>Boraginaceae</taxon>
        <taxon>Boraginoideae</taxon>
        <taxon>Lithospermeae</taxon>
        <taxon>Lithospermum</taxon>
    </lineage>
</organism>
<proteinExistence type="predicted"/>
<dbReference type="EMBL" id="BAABME010039248">
    <property type="protein sequence ID" value="GAA0168243.1"/>
    <property type="molecule type" value="Genomic_DNA"/>
</dbReference>
<dbReference type="AlphaFoldDB" id="A0AAV3R038"/>
<accession>A0AAV3R038</accession>
<protein>
    <recommendedName>
        <fullName evidence="4">Cellulase</fullName>
    </recommendedName>
</protein>
<reference evidence="2 3" key="1">
    <citation type="submission" date="2024-01" db="EMBL/GenBank/DDBJ databases">
        <title>The complete chloroplast genome sequence of Lithospermum erythrorhizon: insights into the phylogenetic relationship among Boraginaceae species and the maternal lineages of purple gromwells.</title>
        <authorList>
            <person name="Okada T."/>
            <person name="Watanabe K."/>
        </authorList>
    </citation>
    <scope>NUCLEOTIDE SEQUENCE [LARGE SCALE GENOMIC DNA]</scope>
</reference>
<keyword evidence="1" id="KW-1133">Transmembrane helix</keyword>
<evidence type="ECO:0000313" key="3">
    <source>
        <dbReference type="Proteomes" id="UP001454036"/>
    </source>
</evidence>
<dbReference type="Proteomes" id="UP001454036">
    <property type="component" value="Unassembled WGS sequence"/>
</dbReference>